<keyword evidence="2" id="KW-1185">Reference proteome</keyword>
<dbReference type="AlphaFoldDB" id="A0A9Q4ACP2"/>
<reference evidence="1" key="1">
    <citation type="submission" date="2022-01" db="EMBL/GenBank/DDBJ databases">
        <title>Collection of gut derived symbiotic bacterial strains cultured from healthy donors.</title>
        <authorList>
            <person name="Lin H."/>
            <person name="Kohout C."/>
            <person name="Waligurski E."/>
            <person name="Pamer E.G."/>
        </authorList>
    </citation>
    <scope>NUCLEOTIDE SEQUENCE</scope>
    <source>
        <strain evidence="1">MSK.14.39</strain>
    </source>
</reference>
<evidence type="ECO:0000313" key="1">
    <source>
        <dbReference type="EMBL" id="MCG4564932.1"/>
    </source>
</evidence>
<dbReference type="EMBL" id="JAKNID010000016">
    <property type="protein sequence ID" value="MCG4564932.1"/>
    <property type="molecule type" value="Genomic_DNA"/>
</dbReference>
<proteinExistence type="predicted"/>
<accession>A0A9Q4ACP2</accession>
<name>A0A9Q4ACP2_9FIRM</name>
<gene>
    <name evidence="1" type="ORF">L0P62_05650</name>
</gene>
<sequence>MGEIQMDFVKDWQEEILKDIKKEGIQIPNDIRTDSLIIKYFTYLRKKGTGQPYHIHKSKEFKCPSELKYGLNQIIYILEYGGDISPYLSKQVDELENDGMFNDWGVLHFHLGKEMEKNNKYVKRTGPLLFVYFKENNAYLINIYKHGDWTKKEVLQIMYDNWPELIEPFIMKEVQGLSTSFTEKEHQELRKSGVATIMELKNRKGNNVVIMPPGLGITTSRDALIDVRNYDYEVDKIHSLEDLIKREISLIKDLMQKESIEIPEKFIFCLARNQGKWYIKEKNTNLILEYY</sequence>
<dbReference type="Proteomes" id="UP001108123">
    <property type="component" value="Unassembled WGS sequence"/>
</dbReference>
<evidence type="ECO:0000313" key="2">
    <source>
        <dbReference type="Proteomes" id="UP001108123"/>
    </source>
</evidence>
<comment type="caution">
    <text evidence="1">The sequence shown here is derived from an EMBL/GenBank/DDBJ whole genome shotgun (WGS) entry which is preliminary data.</text>
</comment>
<organism evidence="1 2">
    <name type="scientific">Anaerosalibacter bizertensis</name>
    <dbReference type="NCBI Taxonomy" id="932217"/>
    <lineage>
        <taxon>Bacteria</taxon>
        <taxon>Bacillati</taxon>
        <taxon>Bacillota</taxon>
        <taxon>Tissierellia</taxon>
        <taxon>Tissierellales</taxon>
        <taxon>Sporanaerobacteraceae</taxon>
        <taxon>Anaerosalibacter</taxon>
    </lineage>
</organism>
<dbReference type="RefSeq" id="WP_237915641.1">
    <property type="nucleotide sequence ID" value="NZ_JAKNID010000016.1"/>
</dbReference>
<protein>
    <submittedName>
        <fullName evidence="1">Uncharacterized protein</fullName>
    </submittedName>
</protein>